<sequence>MSYPTQPQQPYGAPPPQPPVPPMPPRKRRPVLQITGVIIAVFAVFGIGAAVGVAASSDNGKNSAEPAPTVTVTATPGADNTEGTAAEEADDAEQPGDDTFKLTEPVLYETGVEVTLSKFERATSSEWAAPADTPYVKFNVKITNGSEESIDLNEMLVECQYGDSTGEQIFDDGLDTPTTHLRPGRTMDLPTGCELPADESYVQIEMAPDFESETAIFAGTVR</sequence>
<evidence type="ECO:0000256" key="2">
    <source>
        <dbReference type="SAM" id="MobiDB-lite"/>
    </source>
</evidence>
<feature type="compositionally biased region" description="Low complexity" evidence="2">
    <location>
        <begin position="66"/>
        <end position="84"/>
    </location>
</feature>
<dbReference type="Proteomes" id="UP001500443">
    <property type="component" value="Unassembled WGS sequence"/>
</dbReference>
<keyword evidence="3" id="KW-0472">Membrane</keyword>
<evidence type="ECO:0000256" key="3">
    <source>
        <dbReference type="SAM" id="Phobius"/>
    </source>
</evidence>
<evidence type="ECO:0000256" key="1">
    <source>
        <dbReference type="ARBA" id="ARBA00022729"/>
    </source>
</evidence>
<feature type="compositionally biased region" description="Acidic residues" evidence="2">
    <location>
        <begin position="85"/>
        <end position="96"/>
    </location>
</feature>
<evidence type="ECO:0008006" key="6">
    <source>
        <dbReference type="Google" id="ProtNLM"/>
    </source>
</evidence>
<dbReference type="RefSeq" id="WP_344287391.1">
    <property type="nucleotide sequence ID" value="NZ_BAAAPF010000004.1"/>
</dbReference>
<feature type="transmembrane region" description="Helical" evidence="3">
    <location>
        <begin position="31"/>
        <end position="55"/>
    </location>
</feature>
<feature type="region of interest" description="Disordered" evidence="2">
    <location>
        <begin position="1"/>
        <end position="28"/>
    </location>
</feature>
<dbReference type="Gene3D" id="2.60.40.1240">
    <property type="match status" value="1"/>
</dbReference>
<dbReference type="EMBL" id="BAAAPF010000004">
    <property type="protein sequence ID" value="GAA2108928.1"/>
    <property type="molecule type" value="Genomic_DNA"/>
</dbReference>
<feature type="region of interest" description="Disordered" evidence="2">
    <location>
        <begin position="56"/>
        <end position="98"/>
    </location>
</feature>
<proteinExistence type="predicted"/>
<keyword evidence="3" id="KW-0812">Transmembrane</keyword>
<feature type="compositionally biased region" description="Pro residues" evidence="2">
    <location>
        <begin position="12"/>
        <end position="24"/>
    </location>
</feature>
<name>A0ABP5J1Q3_9ACTN</name>
<keyword evidence="5" id="KW-1185">Reference proteome</keyword>
<evidence type="ECO:0000313" key="4">
    <source>
        <dbReference type="EMBL" id="GAA2108928.1"/>
    </source>
</evidence>
<keyword evidence="1" id="KW-0732">Signal</keyword>
<feature type="compositionally biased region" description="Low complexity" evidence="2">
    <location>
        <begin position="1"/>
        <end position="11"/>
    </location>
</feature>
<reference evidence="5" key="1">
    <citation type="journal article" date="2019" name="Int. J. Syst. Evol. Microbiol.">
        <title>The Global Catalogue of Microorganisms (GCM) 10K type strain sequencing project: providing services to taxonomists for standard genome sequencing and annotation.</title>
        <authorList>
            <consortium name="The Broad Institute Genomics Platform"/>
            <consortium name="The Broad Institute Genome Sequencing Center for Infectious Disease"/>
            <person name="Wu L."/>
            <person name="Ma J."/>
        </authorList>
    </citation>
    <scope>NUCLEOTIDE SEQUENCE [LARGE SCALE GENOMIC DNA]</scope>
    <source>
        <strain evidence="5">JCM 15481</strain>
    </source>
</reference>
<protein>
    <recommendedName>
        <fullName evidence="6">DUF4352 domain-containing protein</fullName>
    </recommendedName>
</protein>
<keyword evidence="3" id="KW-1133">Transmembrane helix</keyword>
<evidence type="ECO:0000313" key="5">
    <source>
        <dbReference type="Proteomes" id="UP001500443"/>
    </source>
</evidence>
<comment type="caution">
    <text evidence="4">The sequence shown here is derived from an EMBL/GenBank/DDBJ whole genome shotgun (WGS) entry which is preliminary data.</text>
</comment>
<gene>
    <name evidence="4" type="ORF">GCM10009802_05060</name>
</gene>
<accession>A0ABP5J1Q3</accession>
<organism evidence="4 5">
    <name type="scientific">Streptomyces synnematoformans</name>
    <dbReference type="NCBI Taxonomy" id="415721"/>
    <lineage>
        <taxon>Bacteria</taxon>
        <taxon>Bacillati</taxon>
        <taxon>Actinomycetota</taxon>
        <taxon>Actinomycetes</taxon>
        <taxon>Kitasatosporales</taxon>
        <taxon>Streptomycetaceae</taxon>
        <taxon>Streptomyces</taxon>
    </lineage>
</organism>
<dbReference type="InterPro" id="IPR029050">
    <property type="entry name" value="Immunoprotect_excell_Ig-like"/>
</dbReference>